<sequence length="70" mass="7959">MLQPVNCSSFDFANIKPLRVKVPNFLGHWEELKGKTKFVLKLDVPNVVDNWEISNNILLASSRFLAETVS</sequence>
<dbReference type="EMBL" id="JAYMYR010000008">
    <property type="protein sequence ID" value="KAK7348104.1"/>
    <property type="molecule type" value="Genomic_DNA"/>
</dbReference>
<proteinExistence type="predicted"/>
<organism evidence="1 2">
    <name type="scientific">Phaseolus coccineus</name>
    <name type="common">Scarlet runner bean</name>
    <name type="synonym">Phaseolus multiflorus</name>
    <dbReference type="NCBI Taxonomy" id="3886"/>
    <lineage>
        <taxon>Eukaryota</taxon>
        <taxon>Viridiplantae</taxon>
        <taxon>Streptophyta</taxon>
        <taxon>Embryophyta</taxon>
        <taxon>Tracheophyta</taxon>
        <taxon>Spermatophyta</taxon>
        <taxon>Magnoliopsida</taxon>
        <taxon>eudicotyledons</taxon>
        <taxon>Gunneridae</taxon>
        <taxon>Pentapetalae</taxon>
        <taxon>rosids</taxon>
        <taxon>fabids</taxon>
        <taxon>Fabales</taxon>
        <taxon>Fabaceae</taxon>
        <taxon>Papilionoideae</taxon>
        <taxon>50 kb inversion clade</taxon>
        <taxon>NPAAA clade</taxon>
        <taxon>indigoferoid/millettioid clade</taxon>
        <taxon>Phaseoleae</taxon>
        <taxon>Phaseolus</taxon>
    </lineage>
</organism>
<dbReference type="AlphaFoldDB" id="A0AAN9M5I3"/>
<gene>
    <name evidence="1" type="ORF">VNO80_22653</name>
</gene>
<comment type="caution">
    <text evidence="1">The sequence shown here is derived from an EMBL/GenBank/DDBJ whole genome shotgun (WGS) entry which is preliminary data.</text>
</comment>
<dbReference type="Proteomes" id="UP001374584">
    <property type="component" value="Unassembled WGS sequence"/>
</dbReference>
<name>A0AAN9M5I3_PHACN</name>
<accession>A0AAN9M5I3</accession>
<reference evidence="1 2" key="1">
    <citation type="submission" date="2024-01" db="EMBL/GenBank/DDBJ databases">
        <title>The genomes of 5 underutilized Papilionoideae crops provide insights into root nodulation and disease resistanc.</title>
        <authorList>
            <person name="Jiang F."/>
        </authorList>
    </citation>
    <scope>NUCLEOTIDE SEQUENCE [LARGE SCALE GENOMIC DNA]</scope>
    <source>
        <strain evidence="1">JINMINGXINNONG_FW02</strain>
        <tissue evidence="1">Leaves</tissue>
    </source>
</reference>
<evidence type="ECO:0000313" key="1">
    <source>
        <dbReference type="EMBL" id="KAK7348104.1"/>
    </source>
</evidence>
<keyword evidence="2" id="KW-1185">Reference proteome</keyword>
<protein>
    <submittedName>
        <fullName evidence="1">Uncharacterized protein</fullName>
    </submittedName>
</protein>
<evidence type="ECO:0000313" key="2">
    <source>
        <dbReference type="Proteomes" id="UP001374584"/>
    </source>
</evidence>